<proteinExistence type="inferred from homology"/>
<evidence type="ECO:0000259" key="5">
    <source>
        <dbReference type="PROSITE" id="PS50053"/>
    </source>
</evidence>
<comment type="similarity">
    <text evidence="1">Belongs to the DDI1 family.</text>
</comment>
<evidence type="ECO:0000313" key="7">
    <source>
        <dbReference type="Proteomes" id="UP001479436"/>
    </source>
</evidence>
<feature type="non-terminal residue" evidence="6">
    <location>
        <position position="203"/>
    </location>
</feature>
<keyword evidence="4" id="KW-0378">Hydrolase</keyword>
<dbReference type="Gene3D" id="3.10.20.90">
    <property type="entry name" value="Phosphatidylinositol 3-kinase Catalytic Subunit, Chain A, domain 1"/>
    <property type="match status" value="1"/>
</dbReference>
<dbReference type="InterPro" id="IPR029071">
    <property type="entry name" value="Ubiquitin-like_domsf"/>
</dbReference>
<evidence type="ECO:0000313" key="6">
    <source>
        <dbReference type="EMBL" id="KAK9762612.1"/>
    </source>
</evidence>
<dbReference type="InterPro" id="IPR000626">
    <property type="entry name" value="Ubiquitin-like_dom"/>
</dbReference>
<organism evidence="6 7">
    <name type="scientific">Basidiobolus ranarum</name>
    <dbReference type="NCBI Taxonomy" id="34480"/>
    <lineage>
        <taxon>Eukaryota</taxon>
        <taxon>Fungi</taxon>
        <taxon>Fungi incertae sedis</taxon>
        <taxon>Zoopagomycota</taxon>
        <taxon>Entomophthoromycotina</taxon>
        <taxon>Basidiobolomycetes</taxon>
        <taxon>Basidiobolales</taxon>
        <taxon>Basidiobolaceae</taxon>
        <taxon>Basidiobolus</taxon>
    </lineage>
</organism>
<accession>A0ABR2WMA1</accession>
<dbReference type="InterPro" id="IPR033882">
    <property type="entry name" value="DDI1_N"/>
</dbReference>
<dbReference type="Gene3D" id="1.10.10.540">
    <property type="entry name" value="XPC-binding domain"/>
    <property type="match status" value="1"/>
</dbReference>
<dbReference type="SUPFAM" id="SSF54236">
    <property type="entry name" value="Ubiquitin-like"/>
    <property type="match status" value="1"/>
</dbReference>
<keyword evidence="3" id="KW-0064">Aspartyl protease</keyword>
<evidence type="ECO:0000256" key="3">
    <source>
        <dbReference type="ARBA" id="ARBA00022750"/>
    </source>
</evidence>
<dbReference type="PANTHER" id="PTHR12917">
    <property type="entry name" value="ASPARTYL PROTEASE DDI-RELATED"/>
    <property type="match status" value="1"/>
</dbReference>
<dbReference type="Proteomes" id="UP001479436">
    <property type="component" value="Unassembled WGS sequence"/>
</dbReference>
<evidence type="ECO:0000256" key="2">
    <source>
        <dbReference type="ARBA" id="ARBA00022670"/>
    </source>
</evidence>
<dbReference type="CDD" id="cd01796">
    <property type="entry name" value="Ubl_Ddi1_like"/>
    <property type="match status" value="1"/>
</dbReference>
<dbReference type="InterPro" id="IPR036353">
    <property type="entry name" value="XPC-bd_sf"/>
</dbReference>
<dbReference type="PROSITE" id="PS50053">
    <property type="entry name" value="UBIQUITIN_2"/>
    <property type="match status" value="1"/>
</dbReference>
<evidence type="ECO:0000256" key="4">
    <source>
        <dbReference type="ARBA" id="ARBA00022801"/>
    </source>
</evidence>
<sequence length="203" mass="22650">MKLTLTTEQGDLHNLEVDPSMELENLLALIEAETGTAPDSQQLYHNGKILSDKQKSLKELGVNNDDIILVRIDSSKVAVGSSQAGSAQENEYEQRRQHIINDTRLLQQLAQSHPQLAQAALSDPSGFANIMRNLETQRKQAEQSRISEMAALEANPFDIDAQRKIEEAIRMENVMSNMEAALEFNPESFGRVTMLYINVEVNG</sequence>
<reference evidence="6 7" key="1">
    <citation type="submission" date="2023-04" db="EMBL/GenBank/DDBJ databases">
        <title>Genome of Basidiobolus ranarum AG-B5.</title>
        <authorList>
            <person name="Stajich J.E."/>
            <person name="Carter-House D."/>
            <person name="Gryganskyi A."/>
        </authorList>
    </citation>
    <scope>NUCLEOTIDE SEQUENCE [LARGE SCALE GENOMIC DNA]</scope>
    <source>
        <strain evidence="6 7">AG-B5</strain>
    </source>
</reference>
<dbReference type="EMBL" id="JASJQH010000893">
    <property type="protein sequence ID" value="KAK9762612.1"/>
    <property type="molecule type" value="Genomic_DNA"/>
</dbReference>
<feature type="domain" description="Ubiquitin-like" evidence="5">
    <location>
        <begin position="1"/>
        <end position="70"/>
    </location>
</feature>
<dbReference type="PANTHER" id="PTHR12917:SF1">
    <property type="entry name" value="AT13091P"/>
    <property type="match status" value="1"/>
</dbReference>
<evidence type="ECO:0000256" key="1">
    <source>
        <dbReference type="ARBA" id="ARBA00009136"/>
    </source>
</evidence>
<dbReference type="SMART" id="SM00213">
    <property type="entry name" value="UBQ"/>
    <property type="match status" value="1"/>
</dbReference>
<keyword evidence="2" id="KW-0645">Protease</keyword>
<name>A0ABR2WMA1_9FUNG</name>
<comment type="caution">
    <text evidence="6">The sequence shown here is derived from an EMBL/GenBank/DDBJ whole genome shotgun (WGS) entry which is preliminary data.</text>
</comment>
<keyword evidence="7" id="KW-1185">Reference proteome</keyword>
<dbReference type="Pfam" id="PF00240">
    <property type="entry name" value="ubiquitin"/>
    <property type="match status" value="1"/>
</dbReference>
<protein>
    <submittedName>
        <fullName evidence="6">DNA damage-inducible protein 1</fullName>
    </submittedName>
</protein>
<gene>
    <name evidence="6" type="primary">DDI1_1</name>
    <name evidence="6" type="ORF">K7432_011489</name>
</gene>